<dbReference type="GO" id="GO:0004181">
    <property type="term" value="F:metallocarboxypeptidase activity"/>
    <property type="evidence" value="ECO:0007669"/>
    <property type="project" value="InterPro"/>
</dbReference>
<dbReference type="PROSITE" id="PS50060">
    <property type="entry name" value="MAM_2"/>
    <property type="match status" value="1"/>
</dbReference>
<dbReference type="KEGG" id="noa:BKM31_35155"/>
<evidence type="ECO:0000259" key="18">
    <source>
        <dbReference type="PROSITE" id="PS52035"/>
    </source>
</evidence>
<evidence type="ECO:0000256" key="14">
    <source>
        <dbReference type="PROSITE-ProRule" id="PRU01379"/>
    </source>
</evidence>
<dbReference type="InterPro" id="IPR033810">
    <property type="entry name" value="Carboxypeptidase_T"/>
</dbReference>
<feature type="signal peptide" evidence="16">
    <location>
        <begin position="1"/>
        <end position="23"/>
    </location>
</feature>
<keyword evidence="5" id="KW-0479">Metal-binding</keyword>
<keyword evidence="9" id="KW-0482">Metalloprotease</keyword>
<keyword evidence="8" id="KW-0862">Zinc</keyword>
<feature type="domain" description="MAM" evidence="17">
    <location>
        <begin position="434"/>
        <end position="609"/>
    </location>
</feature>
<feature type="chain" id="PRO_5039255910" description="Zinc carboxypeptidase" evidence="16">
    <location>
        <begin position="24"/>
        <end position="609"/>
    </location>
</feature>
<proteinExistence type="inferred from homology"/>
<dbReference type="InterPro" id="IPR010916">
    <property type="entry name" value="TonB_box_CS"/>
</dbReference>
<evidence type="ECO:0000256" key="12">
    <source>
        <dbReference type="ARBA" id="ARBA00066554"/>
    </source>
</evidence>
<name>A0A1V0A732_9ACTN</name>
<protein>
    <recommendedName>
        <fullName evidence="13">Zinc carboxypeptidase</fullName>
        <ecNumber evidence="12">3.4.17.18</ecNumber>
    </recommendedName>
</protein>
<evidence type="ECO:0000256" key="2">
    <source>
        <dbReference type="ARBA" id="ARBA00005988"/>
    </source>
</evidence>
<evidence type="ECO:0000256" key="11">
    <source>
        <dbReference type="ARBA" id="ARBA00055464"/>
    </source>
</evidence>
<dbReference type="PROSITE" id="PS00133">
    <property type="entry name" value="CARBOXYPEPT_ZN_2"/>
    <property type="match status" value="1"/>
</dbReference>
<comment type="cofactor">
    <cofactor evidence="1">
        <name>Zn(2+)</name>
        <dbReference type="ChEBI" id="CHEBI:29105"/>
    </cofactor>
</comment>
<evidence type="ECO:0000256" key="13">
    <source>
        <dbReference type="ARBA" id="ARBA00074273"/>
    </source>
</evidence>
<dbReference type="Gene3D" id="3.40.630.10">
    <property type="entry name" value="Zn peptidases"/>
    <property type="match status" value="1"/>
</dbReference>
<dbReference type="AlphaFoldDB" id="A0A1V0A732"/>
<dbReference type="SUPFAM" id="SSF53187">
    <property type="entry name" value="Zn-dependent exopeptidases"/>
    <property type="match status" value="1"/>
</dbReference>
<dbReference type="GO" id="GO:0006508">
    <property type="term" value="P:proteolysis"/>
    <property type="evidence" value="ECO:0007669"/>
    <property type="project" value="UniProtKB-KW"/>
</dbReference>
<dbReference type="GO" id="GO:0008270">
    <property type="term" value="F:zinc ion binding"/>
    <property type="evidence" value="ECO:0007669"/>
    <property type="project" value="InterPro"/>
</dbReference>
<dbReference type="Gene3D" id="2.60.120.200">
    <property type="match status" value="1"/>
</dbReference>
<dbReference type="PROSITE" id="PS52035">
    <property type="entry name" value="PEPTIDASE_M14"/>
    <property type="match status" value="1"/>
</dbReference>
<dbReference type="SMART" id="SM00631">
    <property type="entry name" value="Zn_pept"/>
    <property type="match status" value="1"/>
</dbReference>
<organism evidence="19 20">
    <name type="scientific">[Actinomadura] parvosata subsp. kistnae</name>
    <dbReference type="NCBI Taxonomy" id="1909395"/>
    <lineage>
        <taxon>Bacteria</taxon>
        <taxon>Bacillati</taxon>
        <taxon>Actinomycetota</taxon>
        <taxon>Actinomycetes</taxon>
        <taxon>Streptosporangiales</taxon>
        <taxon>Streptosporangiaceae</taxon>
        <taxon>Nonomuraea</taxon>
    </lineage>
</organism>
<dbReference type="STRING" id="1909395.BKM31_35155"/>
<evidence type="ECO:0000256" key="8">
    <source>
        <dbReference type="ARBA" id="ARBA00022833"/>
    </source>
</evidence>
<evidence type="ECO:0000256" key="15">
    <source>
        <dbReference type="SAM" id="MobiDB-lite"/>
    </source>
</evidence>
<keyword evidence="20" id="KW-1185">Reference proteome</keyword>
<evidence type="ECO:0000256" key="7">
    <source>
        <dbReference type="ARBA" id="ARBA00022801"/>
    </source>
</evidence>
<evidence type="ECO:0000256" key="4">
    <source>
        <dbReference type="ARBA" id="ARBA00022670"/>
    </source>
</evidence>
<reference evidence="20" key="1">
    <citation type="journal article" date="2017" name="Med. Chem. Commun.">
        <title>Nonomuraea sp. ATCC 55076 harbours the largest actinomycete chromosome to date and the kistamicin biosynthetic gene cluster.</title>
        <authorList>
            <person name="Nazari B."/>
            <person name="Forneris C.C."/>
            <person name="Gibson M.I."/>
            <person name="Moon K."/>
            <person name="Schramma K.R."/>
            <person name="Seyedsayamdost M.R."/>
        </authorList>
    </citation>
    <scope>NUCLEOTIDE SEQUENCE [LARGE SCALE GENOMIC DNA]</scope>
    <source>
        <strain evidence="20">ATCC 55076</strain>
    </source>
</reference>
<dbReference type="PROSITE" id="PS00430">
    <property type="entry name" value="TONB_DEPENDENT_REC_1"/>
    <property type="match status" value="1"/>
</dbReference>
<evidence type="ECO:0000256" key="5">
    <source>
        <dbReference type="ARBA" id="ARBA00022723"/>
    </source>
</evidence>
<dbReference type="SUPFAM" id="SSF49899">
    <property type="entry name" value="Concanavalin A-like lectins/glucanases"/>
    <property type="match status" value="1"/>
</dbReference>
<dbReference type="FunFam" id="3.40.630.10:FF:000084">
    <property type="entry name" value="Carboxypeptidase B2"/>
    <property type="match status" value="1"/>
</dbReference>
<dbReference type="InterPro" id="IPR000834">
    <property type="entry name" value="Peptidase_M14"/>
</dbReference>
<keyword evidence="3 19" id="KW-0121">Carboxypeptidase</keyword>
<dbReference type="PANTHER" id="PTHR11705">
    <property type="entry name" value="PROTEASE FAMILY M14 CARBOXYPEPTIDASE A,B"/>
    <property type="match status" value="1"/>
</dbReference>
<dbReference type="GO" id="GO:0005615">
    <property type="term" value="C:extracellular space"/>
    <property type="evidence" value="ECO:0007669"/>
    <property type="project" value="TreeGrafter"/>
</dbReference>
<evidence type="ECO:0000259" key="17">
    <source>
        <dbReference type="PROSITE" id="PS50060"/>
    </source>
</evidence>
<comment type="catalytic activity">
    <reaction evidence="10">
        <text>Releases a C-terminal residue, which may be hydrophobic or positively charged.</text>
        <dbReference type="EC" id="3.4.17.18"/>
    </reaction>
</comment>
<dbReference type="RefSeq" id="WP_222107926.1">
    <property type="nucleotide sequence ID" value="NZ_CP017717.1"/>
</dbReference>
<evidence type="ECO:0000256" key="3">
    <source>
        <dbReference type="ARBA" id="ARBA00022645"/>
    </source>
</evidence>
<comment type="similarity">
    <text evidence="2 14">Belongs to the peptidase M14 family.</text>
</comment>
<dbReference type="Proteomes" id="UP000190797">
    <property type="component" value="Chromosome"/>
</dbReference>
<evidence type="ECO:0000313" key="19">
    <source>
        <dbReference type="EMBL" id="AQZ66004.1"/>
    </source>
</evidence>
<dbReference type="GO" id="GO:0016020">
    <property type="term" value="C:membrane"/>
    <property type="evidence" value="ECO:0007669"/>
    <property type="project" value="InterPro"/>
</dbReference>
<dbReference type="EMBL" id="CP017717">
    <property type="protein sequence ID" value="AQZ66004.1"/>
    <property type="molecule type" value="Genomic_DNA"/>
</dbReference>
<gene>
    <name evidence="19" type="ORF">BKM31_35155</name>
</gene>
<feature type="region of interest" description="Disordered" evidence="15">
    <location>
        <begin position="21"/>
        <end position="41"/>
    </location>
</feature>
<dbReference type="InterPro" id="IPR013320">
    <property type="entry name" value="ConA-like_dom_sf"/>
</dbReference>
<dbReference type="CDD" id="cd03859">
    <property type="entry name" value="M14_CPT"/>
    <property type="match status" value="1"/>
</dbReference>
<dbReference type="EC" id="3.4.17.18" evidence="12"/>
<comment type="function">
    <text evidence="11">Carboxypeptidase that possesses the specificities of both mammalian Cpase A and B. Thus shows broad substrate specificity, being able to cleave Cbz-Gly-Leu, Cbz-Gly-Val, Cbz-Gly-Phe, Cbz-Gly-Lys and Bz-Gly-Arg in vitro.</text>
</comment>
<keyword evidence="7" id="KW-0378">Hydrolase</keyword>
<evidence type="ECO:0000256" key="9">
    <source>
        <dbReference type="ARBA" id="ARBA00023049"/>
    </source>
</evidence>
<evidence type="ECO:0000256" key="16">
    <source>
        <dbReference type="SAM" id="SignalP"/>
    </source>
</evidence>
<sequence>MKHRLVILLAALSLISLTGMTGAGATAEPPPNKQYRVSGPADARQRSAVAATGAAIEEVATDSVLVTATEAEVSAIRRLGYRVAEVPRPTPPSVDAFDFPPADSQYHNYAEMNAEIDALAAAHPSIFSIQPDYGTSYEGRGLRLVKISDNVNTDENETEVLFTAHQHAREHLTVEMALYIMHLLTDNYGTDSRITNLVNTREIWIMPDLNPDGGEYDIATGSYRSWRKNRQPNAGSSAVGTDLNRNWAYNWGCCGGSSGTTSSETYRGASAESAPEVKAAANWVRSRVIGGTQQIKAHIDWHTYSELILWPYGYTFNDTAPGLTQDDRDAHATLGQNMASTNNYTPEQASDLYITDGTIDDWMWGVYKIFSFTFEMYPTGSNPGFYPPDEQIVPQTTRNREAVLRFLEYSDCVYRIIGKEAQYCGTGNPPITVYSDTFETATGWTVNPAATDTATLGQWERGDPEATTSSGAKQLGTTVSGTNDLVTGRLAGSSAGANDIDGGVTSIQSPPITLPATGALNLSFSWYLAHGSNASSADYLRVRVVGNTTATVLNQAGAASNRNGAWATASASLNAFAGQTVRILVDAADASGASLVEAGIDDVRITQQP</sequence>
<keyword evidence="6 16" id="KW-0732">Signal</keyword>
<dbReference type="InterPro" id="IPR000998">
    <property type="entry name" value="MAM_dom"/>
</dbReference>
<dbReference type="PANTHER" id="PTHR11705:SF143">
    <property type="entry name" value="SLL0236 PROTEIN"/>
    <property type="match status" value="1"/>
</dbReference>
<evidence type="ECO:0000256" key="10">
    <source>
        <dbReference type="ARBA" id="ARBA00050859"/>
    </source>
</evidence>
<keyword evidence="4" id="KW-0645">Protease</keyword>
<evidence type="ECO:0000256" key="6">
    <source>
        <dbReference type="ARBA" id="ARBA00022729"/>
    </source>
</evidence>
<evidence type="ECO:0000256" key="1">
    <source>
        <dbReference type="ARBA" id="ARBA00001947"/>
    </source>
</evidence>
<dbReference type="Pfam" id="PF00246">
    <property type="entry name" value="Peptidase_M14"/>
    <property type="match status" value="1"/>
</dbReference>
<dbReference type="PRINTS" id="PR00765">
    <property type="entry name" value="CRBOXYPTASEA"/>
</dbReference>
<evidence type="ECO:0000313" key="20">
    <source>
        <dbReference type="Proteomes" id="UP000190797"/>
    </source>
</evidence>
<feature type="active site" description="Proton donor/acceptor" evidence="14">
    <location>
        <position position="375"/>
    </location>
</feature>
<feature type="domain" description="Peptidase M14" evidence="18">
    <location>
        <begin position="105"/>
        <end position="410"/>
    </location>
</feature>
<accession>A0A1V0A732</accession>
<dbReference type="InterPro" id="IPR057247">
    <property type="entry name" value="CARBOXYPEPT_ZN_2"/>
</dbReference>